<evidence type="ECO:0000313" key="1">
    <source>
        <dbReference type="EMBL" id="CAL8110280.1"/>
    </source>
</evidence>
<dbReference type="EMBL" id="CAXLJM020000043">
    <property type="protein sequence ID" value="CAL8110280.1"/>
    <property type="molecule type" value="Genomic_DNA"/>
</dbReference>
<proteinExistence type="predicted"/>
<dbReference type="Proteomes" id="UP001642540">
    <property type="component" value="Unassembled WGS sequence"/>
</dbReference>
<evidence type="ECO:0000313" key="2">
    <source>
        <dbReference type="Proteomes" id="UP001642540"/>
    </source>
</evidence>
<gene>
    <name evidence="1" type="ORF">ODALV1_LOCUS14110</name>
</gene>
<reference evidence="1 2" key="1">
    <citation type="submission" date="2024-08" db="EMBL/GenBank/DDBJ databases">
        <authorList>
            <person name="Cucini C."/>
            <person name="Frati F."/>
        </authorList>
    </citation>
    <scope>NUCLEOTIDE SEQUENCE [LARGE SCALE GENOMIC DNA]</scope>
</reference>
<comment type="caution">
    <text evidence="1">The sequence shown here is derived from an EMBL/GenBank/DDBJ whole genome shotgun (WGS) entry which is preliminary data.</text>
</comment>
<name>A0ABP1QQW7_9HEXA</name>
<accession>A0ABP1QQW7</accession>
<organism evidence="1 2">
    <name type="scientific">Orchesella dallaii</name>
    <dbReference type="NCBI Taxonomy" id="48710"/>
    <lineage>
        <taxon>Eukaryota</taxon>
        <taxon>Metazoa</taxon>
        <taxon>Ecdysozoa</taxon>
        <taxon>Arthropoda</taxon>
        <taxon>Hexapoda</taxon>
        <taxon>Collembola</taxon>
        <taxon>Entomobryomorpha</taxon>
        <taxon>Entomobryoidea</taxon>
        <taxon>Orchesellidae</taxon>
        <taxon>Orchesellinae</taxon>
        <taxon>Orchesella</taxon>
    </lineage>
</organism>
<keyword evidence="2" id="KW-1185">Reference proteome</keyword>
<protein>
    <submittedName>
        <fullName evidence="1">Uncharacterized protein</fullName>
    </submittedName>
</protein>
<sequence>MNILRSIFAVWFPFTIEPIAELLGFRSAKAKSYCQSGSDHHKSWSILRIVFEGIVDELLYSYVVKGLSEPTIGPTVDDFMAKVKTSLNENVIFAHQFAFEICFPLLLFRSGIRQCNFIVGIQAREVAAGIFYAFRHPKYQKINALDLFELQMMPKDLRKSVYLESVRIPGSSIGQGIDFLLEQRNKQMKRYVVYSGVPTFDQWIKASNSMPVLDEICNKLESDLEISRGEQDSQGYSLKAEKLEARKYFRTSGYCNIFEKSALGKGLTVPSSIPIEMLTVASKAFENKIQFYKDFIKNGHAHVDSYVAYSVEREQPEKWDKARINFEINKLLPKIPDSDRLRFKKGLSSFTKAKLLARYQDMLVFLEDLNESAMD</sequence>